<dbReference type="Proteomes" id="UP000295741">
    <property type="component" value="Unassembled WGS sequence"/>
</dbReference>
<dbReference type="AlphaFoldDB" id="A0A4V3C564"/>
<comment type="caution">
    <text evidence="3">The sequence shown here is derived from an EMBL/GenBank/DDBJ whole genome shotgun (WGS) entry which is preliminary data.</text>
</comment>
<evidence type="ECO:0000256" key="2">
    <source>
        <dbReference type="SAM" id="SignalP"/>
    </source>
</evidence>
<protein>
    <submittedName>
        <fullName evidence="3">Uncharacterized protein</fullName>
    </submittedName>
</protein>
<evidence type="ECO:0000313" key="4">
    <source>
        <dbReference type="Proteomes" id="UP000295741"/>
    </source>
</evidence>
<gene>
    <name evidence="3" type="ORF">BC659_0736</name>
</gene>
<feature type="region of interest" description="Disordered" evidence="1">
    <location>
        <begin position="225"/>
        <end position="244"/>
    </location>
</feature>
<feature type="chain" id="PRO_5020951568" evidence="2">
    <location>
        <begin position="19"/>
        <end position="590"/>
    </location>
</feature>
<proteinExistence type="predicted"/>
<dbReference type="OrthoDB" id="1488385at2"/>
<dbReference type="RefSeq" id="WP_133473289.1">
    <property type="nucleotide sequence ID" value="NZ_SNWP01000010.1"/>
</dbReference>
<sequence length="590" mass="64925">MKTYFLLAGMLGFCALNAQQIPSSGLLSSKQAVKHDLSQPFSALSKETTKLSLEEPSHHKSAPGVFIPKKITDPKTLSVEQTRFGSKAAPLLLTSFDGLGESFTGPQGTAVMRNPSDNSLAVGLDHVVQTVNSRMAIFTKKGKKYPESGRVLYGPVETKNVFRGFGGPCEQINNGDAVVRYDQLADRWLIVMPTFRKGISRNMDTTTGTRRILAQPGEAALLYQPPPPAADANNAPSAQRAAVPRPPDKGTYCMCYAISTSSDPMGSYYRYEFERELFPDYPRPTVWPDGYYTTTSTGDDVIERHAYVVDRIKMLKGEDAKEQSFIVKGVNFIINADLDGKQLPPPGSPSIMLAAGGSQLNKILGDDGLYAWKFYVDWKDHSKTRLEGPVKIDVAPYEYLGGGQLTKTVPQPGTEQRLDSQGDKLMARLVYRRMGNRESVVGVHSVNTAAGGGGVRWYELLLNKDRSLQLYQQGTYAPDSNFRWMASPAIDGKGNIGIGYSFGGKSDYPGQRFAGRHFGDPLGQLTLNEVILVNGEAPQTTTLRWEDYTQTAIDPSDDETIWYVGDYLKKGGRNYSTKIGAFSLIKIRKK</sequence>
<feature type="compositionally biased region" description="Low complexity" evidence="1">
    <location>
        <begin position="230"/>
        <end position="242"/>
    </location>
</feature>
<keyword evidence="4" id="KW-1185">Reference proteome</keyword>
<feature type="signal peptide" evidence="2">
    <location>
        <begin position="1"/>
        <end position="18"/>
    </location>
</feature>
<evidence type="ECO:0000313" key="3">
    <source>
        <dbReference type="EMBL" id="TDO28658.1"/>
    </source>
</evidence>
<accession>A0A4V3C564</accession>
<organism evidence="3 4">
    <name type="scientific">Sediminibacterium goheungense</name>
    <dbReference type="NCBI Taxonomy" id="1086393"/>
    <lineage>
        <taxon>Bacteria</taxon>
        <taxon>Pseudomonadati</taxon>
        <taxon>Bacteroidota</taxon>
        <taxon>Chitinophagia</taxon>
        <taxon>Chitinophagales</taxon>
        <taxon>Chitinophagaceae</taxon>
        <taxon>Sediminibacterium</taxon>
    </lineage>
</organism>
<keyword evidence="2" id="KW-0732">Signal</keyword>
<name>A0A4V3C564_9BACT</name>
<evidence type="ECO:0000256" key="1">
    <source>
        <dbReference type="SAM" id="MobiDB-lite"/>
    </source>
</evidence>
<dbReference type="EMBL" id="SNWP01000010">
    <property type="protein sequence ID" value="TDO28658.1"/>
    <property type="molecule type" value="Genomic_DNA"/>
</dbReference>
<reference evidence="3 4" key="1">
    <citation type="submission" date="2019-03" db="EMBL/GenBank/DDBJ databases">
        <title>Genomic Encyclopedia of Archaeal and Bacterial Type Strains, Phase II (KMG-II): from individual species to whole genera.</title>
        <authorList>
            <person name="Goeker M."/>
        </authorList>
    </citation>
    <scope>NUCLEOTIDE SEQUENCE [LARGE SCALE GENOMIC DNA]</scope>
    <source>
        <strain evidence="3 4">DSM 28323</strain>
    </source>
</reference>